<keyword evidence="3" id="KW-1185">Reference proteome</keyword>
<organism evidence="2 3">
    <name type="scientific">Pelagibacterium luteolum</name>
    <dbReference type="NCBI Taxonomy" id="440168"/>
    <lineage>
        <taxon>Bacteria</taxon>
        <taxon>Pseudomonadati</taxon>
        <taxon>Pseudomonadota</taxon>
        <taxon>Alphaproteobacteria</taxon>
        <taxon>Hyphomicrobiales</taxon>
        <taxon>Devosiaceae</taxon>
        <taxon>Pelagibacterium</taxon>
    </lineage>
</organism>
<name>A0A1G7VX57_9HYPH</name>
<dbReference type="Proteomes" id="UP000199495">
    <property type="component" value="Unassembled WGS sequence"/>
</dbReference>
<feature type="transmembrane region" description="Helical" evidence="1">
    <location>
        <begin position="155"/>
        <end position="172"/>
    </location>
</feature>
<keyword evidence="1" id="KW-0812">Transmembrane</keyword>
<dbReference type="EMBL" id="FNCS01000005">
    <property type="protein sequence ID" value="SDG64396.1"/>
    <property type="molecule type" value="Genomic_DNA"/>
</dbReference>
<dbReference type="OrthoDB" id="7960505at2"/>
<feature type="transmembrane region" description="Helical" evidence="1">
    <location>
        <begin position="86"/>
        <end position="110"/>
    </location>
</feature>
<keyword evidence="1" id="KW-0472">Membrane</keyword>
<feature type="transmembrane region" description="Helical" evidence="1">
    <location>
        <begin position="125"/>
        <end position="143"/>
    </location>
</feature>
<protein>
    <submittedName>
        <fullName evidence="2">Uncharacterized protein</fullName>
    </submittedName>
</protein>
<evidence type="ECO:0000313" key="3">
    <source>
        <dbReference type="Proteomes" id="UP000199495"/>
    </source>
</evidence>
<accession>A0A1G7VX57</accession>
<dbReference type="PROSITE" id="PS51257">
    <property type="entry name" value="PROKAR_LIPOPROTEIN"/>
    <property type="match status" value="1"/>
</dbReference>
<dbReference type="STRING" id="440168.SAMN04487974_10569"/>
<dbReference type="RefSeq" id="WP_090595864.1">
    <property type="nucleotide sequence ID" value="NZ_FNCS01000005.1"/>
</dbReference>
<evidence type="ECO:0000313" key="2">
    <source>
        <dbReference type="EMBL" id="SDG64396.1"/>
    </source>
</evidence>
<keyword evidence="1" id="KW-1133">Transmembrane helix</keyword>
<proteinExistence type="predicted"/>
<evidence type="ECO:0000256" key="1">
    <source>
        <dbReference type="SAM" id="Phobius"/>
    </source>
</evidence>
<gene>
    <name evidence="2" type="ORF">SAMN04487974_10569</name>
</gene>
<dbReference type="AlphaFoldDB" id="A0A1G7VX57"/>
<feature type="transmembrane region" description="Helical" evidence="1">
    <location>
        <begin position="58"/>
        <end position="79"/>
    </location>
</feature>
<sequence length="173" mass="18525">MNSVSSRLKAVAITALFFALSGFVLLGCIWALAALPVPGLEALDAYRPHDTIAVLSDLRLAVALSAAFLTANGIVIALASDYLDRMIAIFADVLLMLMAAAAGFVAGYWVLLRLAGFANFMSWDFARTAIIPPVIVFAVSLISPRWARSSWPLRLAMVTVFLVAAPFVLITLP</sequence>
<reference evidence="2 3" key="1">
    <citation type="submission" date="2016-10" db="EMBL/GenBank/DDBJ databases">
        <authorList>
            <person name="de Groot N.N."/>
        </authorList>
    </citation>
    <scope>NUCLEOTIDE SEQUENCE [LARGE SCALE GENOMIC DNA]</scope>
    <source>
        <strain evidence="2 3">CGMCC 1.10267</strain>
    </source>
</reference>